<dbReference type="GO" id="GO:0016651">
    <property type="term" value="F:oxidoreductase activity, acting on NAD(P)H"/>
    <property type="evidence" value="ECO:0007669"/>
    <property type="project" value="TreeGrafter"/>
</dbReference>
<dbReference type="Pfam" id="PF14759">
    <property type="entry name" value="Reductase_C"/>
    <property type="match status" value="1"/>
</dbReference>
<dbReference type="EMBL" id="BONY01000045">
    <property type="protein sequence ID" value="GIH08177.1"/>
    <property type="molecule type" value="Genomic_DNA"/>
</dbReference>
<evidence type="ECO:0000259" key="7">
    <source>
        <dbReference type="Pfam" id="PF14759"/>
    </source>
</evidence>
<keyword evidence="9" id="KW-1185">Reference proteome</keyword>
<reference evidence="8" key="1">
    <citation type="submission" date="2021-01" db="EMBL/GenBank/DDBJ databases">
        <title>Whole genome shotgun sequence of Rhizocola hellebori NBRC 109834.</title>
        <authorList>
            <person name="Komaki H."/>
            <person name="Tamura T."/>
        </authorList>
    </citation>
    <scope>NUCLEOTIDE SEQUENCE</scope>
    <source>
        <strain evidence="8">NBRC 109834</strain>
    </source>
</reference>
<organism evidence="8 9">
    <name type="scientific">Rhizocola hellebori</name>
    <dbReference type="NCBI Taxonomy" id="1392758"/>
    <lineage>
        <taxon>Bacteria</taxon>
        <taxon>Bacillati</taxon>
        <taxon>Actinomycetota</taxon>
        <taxon>Actinomycetes</taxon>
        <taxon>Micromonosporales</taxon>
        <taxon>Micromonosporaceae</taxon>
        <taxon>Rhizocola</taxon>
    </lineage>
</organism>
<dbReference type="Pfam" id="PF07992">
    <property type="entry name" value="Pyr_redox_2"/>
    <property type="match status" value="1"/>
</dbReference>
<evidence type="ECO:0000256" key="3">
    <source>
        <dbReference type="ARBA" id="ARBA00022827"/>
    </source>
</evidence>
<evidence type="ECO:0000256" key="2">
    <source>
        <dbReference type="ARBA" id="ARBA00022630"/>
    </source>
</evidence>
<dbReference type="PRINTS" id="PR00368">
    <property type="entry name" value="FADPNR"/>
</dbReference>
<gene>
    <name evidence="8" type="primary">hcaD</name>
    <name evidence="8" type="ORF">Rhe02_62440</name>
</gene>
<accession>A0A8J3QDS5</accession>
<dbReference type="SUPFAM" id="SSF55424">
    <property type="entry name" value="FAD/NAD-linked reductases, dimerisation (C-terminal) domain"/>
    <property type="match status" value="1"/>
</dbReference>
<dbReference type="InterPro" id="IPR036188">
    <property type="entry name" value="FAD/NAD-bd_sf"/>
</dbReference>
<feature type="domain" description="FAD/NAD(P)-binding" evidence="6">
    <location>
        <begin position="5"/>
        <end position="301"/>
    </location>
</feature>
<keyword evidence="2" id="KW-0285">Flavoprotein</keyword>
<comment type="caution">
    <text evidence="8">The sequence shown here is derived from an EMBL/GenBank/DDBJ whole genome shotgun (WGS) entry which is preliminary data.</text>
</comment>
<sequence>MDVGDVVVVGGGQAGFQVCVSLRDNGFTGKLTLVCGERVPPYQRPPLSKSFLYGDADLPFRPDDFYPQHRIDVVERSATGIDRIEHKVHLDDGRQLPYHRLVLATGAYPRLLNLPGSRLRGVTALRTLADAEILKGQLETSRRLVVIGGGFIGLEVAAAARKLDVPVTVIESLSRTMARAVSIQMSTHLTQEHGRQGTTVLVGRSVTAFDGDASGRVTKVVLDDGSRLEADLVVVGVGVAPDTELAAGAGLKVDNGVVVDEYLRTEDETIYAIGDCASYPSAHSGGQRVRLESVQNAVDHAHCAAANICGKPTRYTAVPWFWSDQYGIKLQIAGISTGCDQTVVAGDPEAGKFSVFCFRQGKLIAVESANKPADHVLARRLLAGDPDLTPQEVATPGFDLKARPKPPVG</sequence>
<dbReference type="InterPro" id="IPR023753">
    <property type="entry name" value="FAD/NAD-binding_dom"/>
</dbReference>
<proteinExistence type="predicted"/>
<dbReference type="GO" id="GO:0005737">
    <property type="term" value="C:cytoplasm"/>
    <property type="evidence" value="ECO:0007669"/>
    <property type="project" value="TreeGrafter"/>
</dbReference>
<keyword evidence="3" id="KW-0274">FAD</keyword>
<evidence type="ECO:0000256" key="1">
    <source>
        <dbReference type="ARBA" id="ARBA00001974"/>
    </source>
</evidence>
<comment type="cofactor">
    <cofactor evidence="1">
        <name>FAD</name>
        <dbReference type="ChEBI" id="CHEBI:57692"/>
    </cofactor>
</comment>
<dbReference type="InterPro" id="IPR028202">
    <property type="entry name" value="Reductase_C"/>
</dbReference>
<evidence type="ECO:0000313" key="9">
    <source>
        <dbReference type="Proteomes" id="UP000612899"/>
    </source>
</evidence>
<feature type="region of interest" description="Disordered" evidence="5">
    <location>
        <begin position="388"/>
        <end position="409"/>
    </location>
</feature>
<dbReference type="PRINTS" id="PR00469">
    <property type="entry name" value="PNDRDTASEII"/>
</dbReference>
<dbReference type="InterPro" id="IPR016156">
    <property type="entry name" value="FAD/NAD-linked_Rdtase_dimer_sf"/>
</dbReference>
<dbReference type="Proteomes" id="UP000612899">
    <property type="component" value="Unassembled WGS sequence"/>
</dbReference>
<evidence type="ECO:0000259" key="6">
    <source>
        <dbReference type="Pfam" id="PF07992"/>
    </source>
</evidence>
<dbReference type="Gene3D" id="3.50.50.60">
    <property type="entry name" value="FAD/NAD(P)-binding domain"/>
    <property type="match status" value="2"/>
</dbReference>
<dbReference type="PANTHER" id="PTHR43557:SF2">
    <property type="entry name" value="RIESKE DOMAIN-CONTAINING PROTEIN-RELATED"/>
    <property type="match status" value="1"/>
</dbReference>
<evidence type="ECO:0000313" key="8">
    <source>
        <dbReference type="EMBL" id="GIH08177.1"/>
    </source>
</evidence>
<dbReference type="Gene3D" id="3.30.390.30">
    <property type="match status" value="1"/>
</dbReference>
<evidence type="ECO:0000256" key="5">
    <source>
        <dbReference type="SAM" id="MobiDB-lite"/>
    </source>
</evidence>
<name>A0A8J3QDS5_9ACTN</name>
<evidence type="ECO:0000256" key="4">
    <source>
        <dbReference type="ARBA" id="ARBA00023002"/>
    </source>
</evidence>
<dbReference type="InterPro" id="IPR050446">
    <property type="entry name" value="FAD-oxidoreductase/Apoptosis"/>
</dbReference>
<dbReference type="AlphaFoldDB" id="A0A8J3QDS5"/>
<feature type="domain" description="Reductase C-terminal" evidence="7">
    <location>
        <begin position="320"/>
        <end position="402"/>
    </location>
</feature>
<dbReference type="SUPFAM" id="SSF51905">
    <property type="entry name" value="FAD/NAD(P)-binding domain"/>
    <property type="match status" value="1"/>
</dbReference>
<dbReference type="RefSeq" id="WP_203911932.1">
    <property type="nucleotide sequence ID" value="NZ_BONY01000045.1"/>
</dbReference>
<protein>
    <submittedName>
        <fullName evidence="8">Pyridine nucleotide-disulfide oxidoreductase</fullName>
    </submittedName>
</protein>
<keyword evidence="4" id="KW-0560">Oxidoreductase</keyword>
<dbReference type="PANTHER" id="PTHR43557">
    <property type="entry name" value="APOPTOSIS-INDUCING FACTOR 1"/>
    <property type="match status" value="1"/>
</dbReference>